<dbReference type="Gene3D" id="3.40.50.410">
    <property type="entry name" value="von Willebrand factor, type A domain"/>
    <property type="match status" value="1"/>
</dbReference>
<evidence type="ECO:0000256" key="1">
    <source>
        <dbReference type="ARBA" id="ARBA00004613"/>
    </source>
</evidence>
<name>A0AA88H3Q9_NAELO</name>
<feature type="region of interest" description="Disordered" evidence="4">
    <location>
        <begin position="1"/>
        <end position="24"/>
    </location>
</feature>
<keyword evidence="2" id="KW-0964">Secreted</keyword>
<accession>A0AA88H3Q9</accession>
<comment type="subcellular location">
    <subcellularLocation>
        <location evidence="1">Secreted</location>
    </subcellularLocation>
</comment>
<dbReference type="PROSITE" id="PS50234">
    <property type="entry name" value="VWFA"/>
    <property type="match status" value="1"/>
</dbReference>
<proteinExistence type="predicted"/>
<keyword evidence="7" id="KW-1185">Reference proteome</keyword>
<dbReference type="Pfam" id="PF25106">
    <property type="entry name" value="VWA_4"/>
    <property type="match status" value="1"/>
</dbReference>
<evidence type="ECO:0000313" key="6">
    <source>
        <dbReference type="EMBL" id="KAG2392396.1"/>
    </source>
</evidence>
<dbReference type="SUPFAM" id="SSF53300">
    <property type="entry name" value="vWA-like"/>
    <property type="match status" value="1"/>
</dbReference>
<gene>
    <name evidence="6" type="ORF">C9374_012648</name>
</gene>
<evidence type="ECO:0000256" key="4">
    <source>
        <dbReference type="SAM" id="MobiDB-lite"/>
    </source>
</evidence>
<feature type="domain" description="VWFA" evidence="5">
    <location>
        <begin position="78"/>
        <end position="205"/>
    </location>
</feature>
<dbReference type="AlphaFoldDB" id="A0AA88H3Q9"/>
<dbReference type="Proteomes" id="UP000816034">
    <property type="component" value="Unassembled WGS sequence"/>
</dbReference>
<dbReference type="InterPro" id="IPR052969">
    <property type="entry name" value="Thr-specific_kinase-like"/>
</dbReference>
<evidence type="ECO:0000259" key="5">
    <source>
        <dbReference type="PROSITE" id="PS50234"/>
    </source>
</evidence>
<feature type="compositionally biased region" description="Polar residues" evidence="4">
    <location>
        <begin position="1"/>
        <end position="11"/>
    </location>
</feature>
<dbReference type="InterPro" id="IPR056861">
    <property type="entry name" value="HMCN1-like_VWA"/>
</dbReference>
<dbReference type="GO" id="GO:0005737">
    <property type="term" value="C:cytoplasm"/>
    <property type="evidence" value="ECO:0007669"/>
    <property type="project" value="TreeGrafter"/>
</dbReference>
<keyword evidence="3" id="KW-0732">Signal</keyword>
<reference evidence="6 7" key="1">
    <citation type="journal article" date="2018" name="BMC Genomics">
        <title>The genome of Naegleria lovaniensis, the basis for a comparative approach to unravel pathogenicity factors of the human pathogenic amoeba N. fowleri.</title>
        <authorList>
            <person name="Liechti N."/>
            <person name="Schurch N."/>
            <person name="Bruggmann R."/>
            <person name="Wittwer M."/>
        </authorList>
    </citation>
    <scope>NUCLEOTIDE SEQUENCE [LARGE SCALE GENOMIC DNA]</scope>
    <source>
        <strain evidence="6 7">ATCC 30569</strain>
    </source>
</reference>
<sequence length="205" mass="23373">MRKLSSLFSWNTKKEEEVPSSTSAPSEYIEALREDSYVNHYERQVINAKRGAILRTNKDLKLSSKEQELVDFSEKIVDLVFVCDNTGSMSGEINVAKDTIQTIITSLHDHFKSDLRFSAVSYRDHSDDYAVKEFPFTRDVKVAKSYINEMFAQGGGDYPEALASALKVVSEMPFNKKGKKIVRETFSVRFCCQIIHKKSQLLIIL</sequence>
<evidence type="ECO:0000256" key="3">
    <source>
        <dbReference type="ARBA" id="ARBA00022729"/>
    </source>
</evidence>
<protein>
    <recommendedName>
        <fullName evidence="5">VWFA domain-containing protein</fullName>
    </recommendedName>
</protein>
<dbReference type="GeneID" id="68105102"/>
<evidence type="ECO:0000256" key="2">
    <source>
        <dbReference type="ARBA" id="ARBA00022525"/>
    </source>
</evidence>
<evidence type="ECO:0000313" key="7">
    <source>
        <dbReference type="Proteomes" id="UP000816034"/>
    </source>
</evidence>
<dbReference type="EMBL" id="PYSW02000005">
    <property type="protein sequence ID" value="KAG2392396.1"/>
    <property type="molecule type" value="Genomic_DNA"/>
</dbReference>
<comment type="caution">
    <text evidence="6">The sequence shown here is derived from an EMBL/GenBank/DDBJ whole genome shotgun (WGS) entry which is preliminary data.</text>
</comment>
<dbReference type="InterPro" id="IPR002035">
    <property type="entry name" value="VWF_A"/>
</dbReference>
<dbReference type="PANTHER" id="PTHR47763">
    <property type="entry name" value="ALPHA-PROTEIN KINASE VWKA"/>
    <property type="match status" value="1"/>
</dbReference>
<organism evidence="6 7">
    <name type="scientific">Naegleria lovaniensis</name>
    <name type="common">Amoeba</name>
    <dbReference type="NCBI Taxonomy" id="51637"/>
    <lineage>
        <taxon>Eukaryota</taxon>
        <taxon>Discoba</taxon>
        <taxon>Heterolobosea</taxon>
        <taxon>Tetramitia</taxon>
        <taxon>Eutetramitia</taxon>
        <taxon>Vahlkampfiidae</taxon>
        <taxon>Naegleria</taxon>
    </lineage>
</organism>
<dbReference type="RefSeq" id="XP_044554290.1">
    <property type="nucleotide sequence ID" value="XM_044688438.1"/>
</dbReference>
<dbReference type="InterPro" id="IPR036465">
    <property type="entry name" value="vWFA_dom_sf"/>
</dbReference>
<dbReference type="PANTHER" id="PTHR47763:SF1">
    <property type="entry name" value="DUF659 DOMAIN-CONTAINING PROTEIN"/>
    <property type="match status" value="1"/>
</dbReference>
<dbReference type="GO" id="GO:0004674">
    <property type="term" value="F:protein serine/threonine kinase activity"/>
    <property type="evidence" value="ECO:0007669"/>
    <property type="project" value="TreeGrafter"/>
</dbReference>
<dbReference type="CDD" id="cd00198">
    <property type="entry name" value="vWFA"/>
    <property type="match status" value="1"/>
</dbReference>